<dbReference type="AlphaFoldDB" id="A0A6L2JZI9"/>
<keyword evidence="2" id="KW-0808">Transferase</keyword>
<name>A0A6L2JZI9_TANCI</name>
<comment type="caution">
    <text evidence="2">The sequence shown here is derived from an EMBL/GenBank/DDBJ whole genome shotgun (WGS) entry which is preliminary data.</text>
</comment>
<evidence type="ECO:0000313" key="2">
    <source>
        <dbReference type="EMBL" id="GEU42436.1"/>
    </source>
</evidence>
<accession>A0A6L2JZI9</accession>
<evidence type="ECO:0000259" key="1">
    <source>
        <dbReference type="Pfam" id="PF13966"/>
    </source>
</evidence>
<dbReference type="Pfam" id="PF13966">
    <property type="entry name" value="zf-RVT"/>
    <property type="match status" value="1"/>
</dbReference>
<gene>
    <name evidence="2" type="ORF">Tci_014414</name>
</gene>
<protein>
    <submittedName>
        <fullName evidence="2">RNA-directed DNA polymerase, eukaryota</fullName>
    </submittedName>
</protein>
<proteinExistence type="predicted"/>
<dbReference type="InterPro" id="IPR026960">
    <property type="entry name" value="RVT-Znf"/>
</dbReference>
<keyword evidence="2" id="KW-0548">Nucleotidyltransferase</keyword>
<dbReference type="GO" id="GO:0003964">
    <property type="term" value="F:RNA-directed DNA polymerase activity"/>
    <property type="evidence" value="ECO:0007669"/>
    <property type="project" value="UniProtKB-KW"/>
</dbReference>
<feature type="domain" description="Reverse transcriptase zinc-binding" evidence="1">
    <location>
        <begin position="7"/>
        <end position="89"/>
    </location>
</feature>
<keyword evidence="2" id="KW-0695">RNA-directed DNA polymerase</keyword>
<organism evidence="2">
    <name type="scientific">Tanacetum cinerariifolium</name>
    <name type="common">Dalmatian daisy</name>
    <name type="synonym">Chrysanthemum cinerariifolium</name>
    <dbReference type="NCBI Taxonomy" id="118510"/>
    <lineage>
        <taxon>Eukaryota</taxon>
        <taxon>Viridiplantae</taxon>
        <taxon>Streptophyta</taxon>
        <taxon>Embryophyta</taxon>
        <taxon>Tracheophyta</taxon>
        <taxon>Spermatophyta</taxon>
        <taxon>Magnoliopsida</taxon>
        <taxon>eudicotyledons</taxon>
        <taxon>Gunneridae</taxon>
        <taxon>Pentapetalae</taxon>
        <taxon>asterids</taxon>
        <taxon>campanulids</taxon>
        <taxon>Asterales</taxon>
        <taxon>Asteraceae</taxon>
        <taxon>Asteroideae</taxon>
        <taxon>Anthemideae</taxon>
        <taxon>Anthemidinae</taxon>
        <taxon>Tanacetum</taxon>
    </lineage>
</organism>
<sequence length="168" mass="20115">MEKGFFCVKDARNLIDETFLPKEPIATRWLKIVPIKVNIFAWKLHHDRLPTRANLVRRGVHVHDSFCPVCETDIEEASHLFFCCDISKDVTRLIYRWWNISWMQVGTYKEWFVWFNSIRLSTKLKSLLEGVFLVAWWSIWSFRNKLIFSAKKPRRNVLFDDIVTCSFI</sequence>
<dbReference type="EMBL" id="BKCJ010001568">
    <property type="protein sequence ID" value="GEU42436.1"/>
    <property type="molecule type" value="Genomic_DNA"/>
</dbReference>
<reference evidence="2" key="1">
    <citation type="journal article" date="2019" name="Sci. Rep.">
        <title>Draft genome of Tanacetum cinerariifolium, the natural source of mosquito coil.</title>
        <authorList>
            <person name="Yamashiro T."/>
            <person name="Shiraishi A."/>
            <person name="Satake H."/>
            <person name="Nakayama K."/>
        </authorList>
    </citation>
    <scope>NUCLEOTIDE SEQUENCE</scope>
</reference>